<evidence type="ECO:0000256" key="1">
    <source>
        <dbReference type="ARBA" id="ARBA00004370"/>
    </source>
</evidence>
<dbReference type="GO" id="GO:0016020">
    <property type="term" value="C:membrane"/>
    <property type="evidence" value="ECO:0007669"/>
    <property type="project" value="UniProtKB-SubCell"/>
</dbReference>
<keyword evidence="3 6" id="KW-0812">Transmembrane</keyword>
<reference evidence="7 8" key="1">
    <citation type="journal article" date="2016" name="Mol. Biol. Evol.">
        <title>Comparative Genomics of Early-Diverging Mushroom-Forming Fungi Provides Insights into the Origins of Lignocellulose Decay Capabilities.</title>
        <authorList>
            <person name="Nagy L.G."/>
            <person name="Riley R."/>
            <person name="Tritt A."/>
            <person name="Adam C."/>
            <person name="Daum C."/>
            <person name="Floudas D."/>
            <person name="Sun H."/>
            <person name="Yadav J.S."/>
            <person name="Pangilinan J."/>
            <person name="Larsson K.H."/>
            <person name="Matsuura K."/>
            <person name="Barry K."/>
            <person name="Labutti K."/>
            <person name="Kuo R."/>
            <person name="Ohm R.A."/>
            <person name="Bhattacharya S.S."/>
            <person name="Shirouzu T."/>
            <person name="Yoshinaga Y."/>
            <person name="Martin F.M."/>
            <person name="Grigoriev I.V."/>
            <person name="Hibbett D.S."/>
        </authorList>
    </citation>
    <scope>NUCLEOTIDE SEQUENCE [LARGE SCALE GENOMIC DNA]</scope>
    <source>
        <strain evidence="7 8">L-15889</strain>
    </source>
</reference>
<evidence type="ECO:0000256" key="2">
    <source>
        <dbReference type="ARBA" id="ARBA00009530"/>
    </source>
</evidence>
<feature type="transmembrane region" description="Helical" evidence="6">
    <location>
        <begin position="95"/>
        <end position="117"/>
    </location>
</feature>
<keyword evidence="4 6" id="KW-1133">Transmembrane helix</keyword>
<organism evidence="7 8">
    <name type="scientific">Daedalea quercina L-15889</name>
    <dbReference type="NCBI Taxonomy" id="1314783"/>
    <lineage>
        <taxon>Eukaryota</taxon>
        <taxon>Fungi</taxon>
        <taxon>Dikarya</taxon>
        <taxon>Basidiomycota</taxon>
        <taxon>Agaricomycotina</taxon>
        <taxon>Agaricomycetes</taxon>
        <taxon>Polyporales</taxon>
        <taxon>Fomitopsis</taxon>
    </lineage>
</organism>
<dbReference type="AlphaFoldDB" id="A0A165MU98"/>
<keyword evidence="5 6" id="KW-0472">Membrane</keyword>
<dbReference type="Pfam" id="PF01679">
    <property type="entry name" value="Pmp3"/>
    <property type="match status" value="1"/>
</dbReference>
<sequence>MASVNPMTNTVGGTATGTTTGVAAPSYGATTTGPATGTGLATGAAPATGTAPVGTRAAVGRGVATGGASNFLLFILALLLPPVAVFLKVGLRADFWINVLLTILGWIPGILHAWWVIATTKAVVTY</sequence>
<evidence type="ECO:0000256" key="4">
    <source>
        <dbReference type="ARBA" id="ARBA00022989"/>
    </source>
</evidence>
<proteinExistence type="inferred from homology"/>
<keyword evidence="8" id="KW-1185">Reference proteome</keyword>
<dbReference type="PROSITE" id="PS01309">
    <property type="entry name" value="UPF0057"/>
    <property type="match status" value="1"/>
</dbReference>
<feature type="transmembrane region" description="Helical" evidence="6">
    <location>
        <begin position="71"/>
        <end position="89"/>
    </location>
</feature>
<evidence type="ECO:0000313" key="8">
    <source>
        <dbReference type="Proteomes" id="UP000076727"/>
    </source>
</evidence>
<dbReference type="PANTHER" id="PTHR21659:SF112">
    <property type="entry name" value="PROTEIN SNA2-RELATED"/>
    <property type="match status" value="1"/>
</dbReference>
<dbReference type="EMBL" id="KV429094">
    <property type="protein sequence ID" value="KZT66131.1"/>
    <property type="molecule type" value="Genomic_DNA"/>
</dbReference>
<dbReference type="PANTHER" id="PTHR21659">
    <property type="entry name" value="HYDROPHOBIC PROTEIN RCI2 LOW TEMPERATURE AND SALT RESPONSIVE PROTEIN LTI6 -RELATED"/>
    <property type="match status" value="1"/>
</dbReference>
<dbReference type="Proteomes" id="UP000076727">
    <property type="component" value="Unassembled WGS sequence"/>
</dbReference>
<gene>
    <name evidence="7" type="ORF">DAEQUDRAFT_813778</name>
</gene>
<accession>A0A165MU98</accession>
<name>A0A165MU98_9APHY</name>
<dbReference type="InterPro" id="IPR000612">
    <property type="entry name" value="PMP3"/>
</dbReference>
<protein>
    <submittedName>
        <fullName evidence="7">UPF0057-domain-containing protein</fullName>
    </submittedName>
</protein>
<dbReference type="OrthoDB" id="2802411at2759"/>
<evidence type="ECO:0000313" key="7">
    <source>
        <dbReference type="EMBL" id="KZT66131.1"/>
    </source>
</evidence>
<dbReference type="STRING" id="1314783.A0A165MU98"/>
<evidence type="ECO:0000256" key="6">
    <source>
        <dbReference type="SAM" id="Phobius"/>
    </source>
</evidence>
<evidence type="ECO:0000256" key="5">
    <source>
        <dbReference type="ARBA" id="ARBA00023136"/>
    </source>
</evidence>
<comment type="subcellular location">
    <subcellularLocation>
        <location evidence="1">Membrane</location>
    </subcellularLocation>
</comment>
<evidence type="ECO:0000256" key="3">
    <source>
        <dbReference type="ARBA" id="ARBA00022692"/>
    </source>
</evidence>
<comment type="similarity">
    <text evidence="2">Belongs to the UPF0057 (PMP3) family.</text>
</comment>